<feature type="transmembrane region" description="Helical" evidence="2">
    <location>
        <begin position="37"/>
        <end position="58"/>
    </location>
</feature>
<dbReference type="Pfam" id="PF20567">
    <property type="entry name" value="DUF6776"/>
    <property type="match status" value="1"/>
</dbReference>
<organism evidence="3 4">
    <name type="scientific">Parendozoicomonas haliclonae</name>
    <dbReference type="NCBI Taxonomy" id="1960125"/>
    <lineage>
        <taxon>Bacteria</taxon>
        <taxon>Pseudomonadati</taxon>
        <taxon>Pseudomonadota</taxon>
        <taxon>Gammaproteobacteria</taxon>
        <taxon>Oceanospirillales</taxon>
        <taxon>Endozoicomonadaceae</taxon>
        <taxon>Parendozoicomonas</taxon>
    </lineage>
</organism>
<feature type="coiled-coil region" evidence="1">
    <location>
        <begin position="69"/>
        <end position="124"/>
    </location>
</feature>
<dbReference type="OrthoDB" id="7056878at2"/>
<evidence type="ECO:0000313" key="4">
    <source>
        <dbReference type="Proteomes" id="UP000196573"/>
    </source>
</evidence>
<accession>A0A1X7API4</accession>
<keyword evidence="2" id="KW-1133">Transmembrane helix</keyword>
<dbReference type="Proteomes" id="UP000196573">
    <property type="component" value="Unassembled WGS sequence"/>
</dbReference>
<keyword evidence="4" id="KW-1185">Reference proteome</keyword>
<evidence type="ECO:0000256" key="2">
    <source>
        <dbReference type="SAM" id="Phobius"/>
    </source>
</evidence>
<dbReference type="EMBL" id="FWPT01000010">
    <property type="protein sequence ID" value="SMA50018.1"/>
    <property type="molecule type" value="Genomic_DNA"/>
</dbReference>
<keyword evidence="1" id="KW-0175">Coiled coil</keyword>
<reference evidence="3 4" key="1">
    <citation type="submission" date="2017-03" db="EMBL/GenBank/DDBJ databases">
        <authorList>
            <person name="Afonso C.L."/>
            <person name="Miller P.J."/>
            <person name="Scott M.A."/>
            <person name="Spackman E."/>
            <person name="Goraichik I."/>
            <person name="Dimitrov K.M."/>
            <person name="Suarez D.L."/>
            <person name="Swayne D.E."/>
        </authorList>
    </citation>
    <scope>NUCLEOTIDE SEQUENCE [LARGE SCALE GENOMIC DNA]</scope>
    <source>
        <strain evidence="3">SB41UT1</strain>
    </source>
</reference>
<dbReference type="RefSeq" id="WP_087112462.1">
    <property type="nucleotide sequence ID" value="NZ_CBCSCN010000005.1"/>
</dbReference>
<protein>
    <submittedName>
        <fullName evidence="3">Uncharacterized protein</fullName>
    </submittedName>
</protein>
<evidence type="ECO:0000256" key="1">
    <source>
        <dbReference type="SAM" id="Coils"/>
    </source>
</evidence>
<name>A0A1X7API4_9GAMM</name>
<keyword evidence="2" id="KW-0812">Transmembrane</keyword>
<gene>
    <name evidence="3" type="ORF">EHSB41UT_03809</name>
</gene>
<keyword evidence="2" id="KW-0472">Membrane</keyword>
<proteinExistence type="predicted"/>
<dbReference type="AlphaFoldDB" id="A0A1X7API4"/>
<sequence>MKNWFRGGSKQTASAANGGKRLLVVHHDPSHQLRIKLLVGLLFVGAAITCFYLGITFATKELTILRSELASTKAENGTHLQELDQLQRKVAILERGAWVSREAAEEIRLELVKLREEKSILSRDLRFYRGIMEPKSDQGVSVQSFELLATPVPRKFQWKIVVVQNAKEHKQQRGTLQTRIDGFQDGKKVSYTLGQLSGMKGKNGQSLGFQYFQRLPGDSAWGTLELPEGFEPEAMEVSIQLTSPSRKVIKKTFEWFVEESD</sequence>
<evidence type="ECO:0000313" key="3">
    <source>
        <dbReference type="EMBL" id="SMA50018.1"/>
    </source>
</evidence>
<dbReference type="InterPro" id="IPR046703">
    <property type="entry name" value="DUF6776"/>
</dbReference>